<evidence type="ECO:0000256" key="8">
    <source>
        <dbReference type="ARBA" id="ARBA00022694"/>
    </source>
</evidence>
<evidence type="ECO:0000256" key="14">
    <source>
        <dbReference type="ARBA" id="ARBA00047372"/>
    </source>
</evidence>
<evidence type="ECO:0000256" key="4">
    <source>
        <dbReference type="ARBA" id="ARBA00022485"/>
    </source>
</evidence>
<feature type="binding site" evidence="16">
    <location>
        <position position="114"/>
    </location>
    <ligand>
        <name>[4Fe-4S] cluster</name>
        <dbReference type="ChEBI" id="CHEBI:49883"/>
        <note>4Fe-4S-S-AdoMet</note>
    </ligand>
</feature>
<evidence type="ECO:0000259" key="18">
    <source>
        <dbReference type="PROSITE" id="PS51918"/>
    </source>
</evidence>
<dbReference type="PANTHER" id="PTHR11135">
    <property type="entry name" value="HISTONE ACETYLTRANSFERASE-RELATED"/>
    <property type="match status" value="1"/>
</dbReference>
<dbReference type="PROSITE" id="PS51186">
    <property type="entry name" value="GNAT"/>
    <property type="match status" value="1"/>
</dbReference>
<protein>
    <recommendedName>
        <fullName evidence="3 15">Elongator complex protein 3</fullName>
        <ecNumber evidence="15">2.3.1.-</ecNumber>
    </recommendedName>
</protein>
<proteinExistence type="inferred from homology"/>
<accession>A0A834IVX2</accession>
<evidence type="ECO:0000256" key="7">
    <source>
        <dbReference type="ARBA" id="ARBA00022691"/>
    </source>
</evidence>
<dbReference type="EC" id="2.3.1.-" evidence="15"/>
<dbReference type="SUPFAM" id="SSF55729">
    <property type="entry name" value="Acyl-CoA N-acyltransferases (Nat)"/>
    <property type="match status" value="1"/>
</dbReference>
<dbReference type="InterPro" id="IPR032432">
    <property type="entry name" value="Radical_SAM_C"/>
</dbReference>
<dbReference type="GO" id="GO:0046872">
    <property type="term" value="F:metal ion binding"/>
    <property type="evidence" value="ECO:0007669"/>
    <property type="project" value="UniProtKB-KW"/>
</dbReference>
<evidence type="ECO:0000256" key="10">
    <source>
        <dbReference type="ARBA" id="ARBA00022884"/>
    </source>
</evidence>
<dbReference type="Pfam" id="PF16199">
    <property type="entry name" value="Radical_SAM_C"/>
    <property type="match status" value="1"/>
</dbReference>
<evidence type="ECO:0000256" key="15">
    <source>
        <dbReference type="PIRNR" id="PIRNR005669"/>
    </source>
</evidence>
<dbReference type="PIRSF" id="PIRSF005669">
    <property type="entry name" value="Hist_AcTrfase_ELP3"/>
    <property type="match status" value="1"/>
</dbReference>
<comment type="pathway">
    <text evidence="1">tRNA modification; 5-methoxycarbonylmethyl-2-thiouridine-tRNA biosynthesis.</text>
</comment>
<keyword evidence="7 15" id="KW-0949">S-adenosyl-L-methionine</keyword>
<evidence type="ECO:0000256" key="9">
    <source>
        <dbReference type="ARBA" id="ARBA00022723"/>
    </source>
</evidence>
<dbReference type="FunFam" id="3.40.630.30:FF:000003">
    <property type="entry name" value="Elongator complex protein 3"/>
    <property type="match status" value="1"/>
</dbReference>
<reference evidence="19" key="1">
    <citation type="submission" date="2020-08" db="EMBL/GenBank/DDBJ databases">
        <title>Genome sequencing and assembly of the red palm weevil Rhynchophorus ferrugineus.</title>
        <authorList>
            <person name="Dias G.B."/>
            <person name="Bergman C.M."/>
            <person name="Manee M."/>
        </authorList>
    </citation>
    <scope>NUCLEOTIDE SEQUENCE</scope>
    <source>
        <strain evidence="19">AA-2017</strain>
        <tissue evidence="19">Whole larva</tissue>
    </source>
</reference>
<dbReference type="GO" id="GO:0005634">
    <property type="term" value="C:nucleus"/>
    <property type="evidence" value="ECO:0007669"/>
    <property type="project" value="TreeGrafter"/>
</dbReference>
<organism evidence="19 20">
    <name type="scientific">Rhynchophorus ferrugineus</name>
    <name type="common">Red palm weevil</name>
    <name type="synonym">Curculio ferrugineus</name>
    <dbReference type="NCBI Taxonomy" id="354439"/>
    <lineage>
        <taxon>Eukaryota</taxon>
        <taxon>Metazoa</taxon>
        <taxon>Ecdysozoa</taxon>
        <taxon>Arthropoda</taxon>
        <taxon>Hexapoda</taxon>
        <taxon>Insecta</taxon>
        <taxon>Pterygota</taxon>
        <taxon>Neoptera</taxon>
        <taxon>Endopterygota</taxon>
        <taxon>Coleoptera</taxon>
        <taxon>Polyphaga</taxon>
        <taxon>Cucujiformia</taxon>
        <taxon>Curculionidae</taxon>
        <taxon>Dryophthorinae</taxon>
        <taxon>Rhynchophorus</taxon>
    </lineage>
</organism>
<dbReference type="SMART" id="SM00729">
    <property type="entry name" value="Elp3"/>
    <property type="match status" value="1"/>
</dbReference>
<keyword evidence="11 16" id="KW-0408">Iron</keyword>
<dbReference type="Pfam" id="PF23613">
    <property type="entry name" value="ELP3_N"/>
    <property type="match status" value="1"/>
</dbReference>
<gene>
    <name evidence="19" type="ORF">GWI33_002483</name>
</gene>
<dbReference type="Gene3D" id="3.40.630.30">
    <property type="match status" value="1"/>
</dbReference>
<feature type="domain" description="N-acetyltransferase" evidence="17">
    <location>
        <begin position="398"/>
        <end position="567"/>
    </location>
</feature>
<comment type="catalytic activity">
    <reaction evidence="14">
        <text>uridine(34) in tRNA + acetyl-CoA + S-adenosyl-L-methionine + H2O = 5-(carboxymethyl)uridine(34) in tRNA + 5'-deoxyadenosine + L-methionine + CoA + 2 H(+)</text>
        <dbReference type="Rhea" id="RHEA:61020"/>
        <dbReference type="Rhea" id="RHEA-COMP:10407"/>
        <dbReference type="Rhea" id="RHEA-COMP:11727"/>
        <dbReference type="ChEBI" id="CHEBI:15377"/>
        <dbReference type="ChEBI" id="CHEBI:15378"/>
        <dbReference type="ChEBI" id="CHEBI:17319"/>
        <dbReference type="ChEBI" id="CHEBI:57287"/>
        <dbReference type="ChEBI" id="CHEBI:57288"/>
        <dbReference type="ChEBI" id="CHEBI:57844"/>
        <dbReference type="ChEBI" id="CHEBI:59789"/>
        <dbReference type="ChEBI" id="CHEBI:65315"/>
        <dbReference type="ChEBI" id="CHEBI:74882"/>
        <dbReference type="EC" id="2.3.1.311"/>
    </reaction>
    <physiologicalReaction direction="left-to-right" evidence="14">
        <dbReference type="Rhea" id="RHEA:61021"/>
    </physiologicalReaction>
</comment>
<dbReference type="GO" id="GO:0106261">
    <property type="term" value="F:tRNA uridine(34) acetyltransferase activity"/>
    <property type="evidence" value="ECO:0007669"/>
    <property type="project" value="UniProtKB-EC"/>
</dbReference>
<evidence type="ECO:0000256" key="6">
    <source>
        <dbReference type="ARBA" id="ARBA00022679"/>
    </source>
</evidence>
<dbReference type="InterPro" id="IPR039661">
    <property type="entry name" value="ELP3"/>
</dbReference>
<dbReference type="UniPathway" id="UPA00988"/>
<evidence type="ECO:0000256" key="5">
    <source>
        <dbReference type="ARBA" id="ARBA00022555"/>
    </source>
</evidence>
<feature type="binding site" evidence="16">
    <location>
        <position position="101"/>
    </location>
    <ligand>
        <name>[4Fe-4S] cluster</name>
        <dbReference type="ChEBI" id="CHEBI:49883"/>
        <note>4Fe-4S-S-AdoMet</note>
    </ligand>
</feature>
<comment type="cofactor">
    <cofactor evidence="15 16">
        <name>[4Fe-4S] cluster</name>
        <dbReference type="ChEBI" id="CHEBI:49883"/>
    </cofactor>
    <text evidence="15 16">Binds 1 [4Fe-4S] cluster. The cluster is coordinated with 3 cysteines and an exchangeable S-adenosyl-L-methionine.</text>
</comment>
<dbReference type="EMBL" id="JAACXV010000016">
    <property type="protein sequence ID" value="KAF7287106.1"/>
    <property type="molecule type" value="Genomic_DNA"/>
</dbReference>
<evidence type="ECO:0000313" key="20">
    <source>
        <dbReference type="Proteomes" id="UP000625711"/>
    </source>
</evidence>
<dbReference type="Proteomes" id="UP000625711">
    <property type="component" value="Unassembled WGS sequence"/>
</dbReference>
<feature type="binding site" evidence="16">
    <location>
        <position position="111"/>
    </location>
    <ligand>
        <name>[4Fe-4S] cluster</name>
        <dbReference type="ChEBI" id="CHEBI:49883"/>
        <note>4Fe-4S-S-AdoMet</note>
    </ligand>
</feature>
<evidence type="ECO:0000313" key="19">
    <source>
        <dbReference type="EMBL" id="KAF7287106.1"/>
    </source>
</evidence>
<dbReference type="InterPro" id="IPR056591">
    <property type="entry name" value="ELP3-like_N"/>
</dbReference>
<dbReference type="InterPro" id="IPR016181">
    <property type="entry name" value="Acyl_CoA_acyltransferase"/>
</dbReference>
<evidence type="ECO:0000256" key="12">
    <source>
        <dbReference type="ARBA" id="ARBA00023014"/>
    </source>
</evidence>
<dbReference type="PANTHER" id="PTHR11135:SF0">
    <property type="entry name" value="ELONGATOR COMPLEX PROTEIN 3"/>
    <property type="match status" value="1"/>
</dbReference>
<keyword evidence="12 15" id="KW-0411">Iron-sulfur</keyword>
<comment type="caution">
    <text evidence="19">The sequence shown here is derived from an EMBL/GenBank/DDBJ whole genome shotgun (WGS) entry which is preliminary data.</text>
</comment>
<dbReference type="PROSITE" id="PS51918">
    <property type="entry name" value="RADICAL_SAM"/>
    <property type="match status" value="1"/>
</dbReference>
<comment type="function">
    <text evidence="15">Catalytic tRNA acetyltransferase subunit of the elongator complex, which is required for multiple tRNA modifications, including mcm5U (5-methoxycarbonylmethyl uridine), mcm5s2U (5-methoxycarbonylmethyl-2-thiouridine), and ncm5U (5-carbamoylmethyl uridine). In the elongator complex, acts as a tRNA uridine(34) acetyltransferase by mediating formation of carboxymethyluridine in the wobble base at position 34 in tRNAs.</text>
</comment>
<dbReference type="InterPro" id="IPR058240">
    <property type="entry name" value="rSAM_sf"/>
</dbReference>
<dbReference type="InterPro" id="IPR006638">
    <property type="entry name" value="Elp3/MiaA/NifB-like_rSAM"/>
</dbReference>
<dbReference type="OrthoDB" id="10265243at2759"/>
<dbReference type="CDD" id="cd01335">
    <property type="entry name" value="Radical_SAM"/>
    <property type="match status" value="1"/>
</dbReference>
<dbReference type="AlphaFoldDB" id="A0A834IVX2"/>
<keyword evidence="5 15" id="KW-0820">tRNA-binding</keyword>
<evidence type="ECO:0000259" key="17">
    <source>
        <dbReference type="PROSITE" id="PS51186"/>
    </source>
</evidence>
<dbReference type="InterPro" id="IPR000182">
    <property type="entry name" value="GNAT_dom"/>
</dbReference>
<dbReference type="SUPFAM" id="SSF102114">
    <property type="entry name" value="Radical SAM enzymes"/>
    <property type="match status" value="1"/>
</dbReference>
<keyword evidence="9 15" id="KW-0479">Metal-binding</keyword>
<dbReference type="InterPro" id="IPR034687">
    <property type="entry name" value="ELP3-like"/>
</dbReference>
<comment type="similarity">
    <text evidence="2 15">Belongs to the ELP3 family.</text>
</comment>
<keyword evidence="6 15" id="KW-0808">Transferase</keyword>
<dbReference type="GO" id="GO:0005737">
    <property type="term" value="C:cytoplasm"/>
    <property type="evidence" value="ECO:0007669"/>
    <property type="project" value="TreeGrafter"/>
</dbReference>
<evidence type="ECO:0000256" key="13">
    <source>
        <dbReference type="ARBA" id="ARBA00023315"/>
    </source>
</evidence>
<evidence type="ECO:0000256" key="2">
    <source>
        <dbReference type="ARBA" id="ARBA00005494"/>
    </source>
</evidence>
<evidence type="ECO:0000256" key="11">
    <source>
        <dbReference type="ARBA" id="ARBA00023004"/>
    </source>
</evidence>
<dbReference type="GO" id="GO:0002926">
    <property type="term" value="P:tRNA wobble base 5-methoxycarbonylmethyl-2-thiouridinylation"/>
    <property type="evidence" value="ECO:0007669"/>
    <property type="project" value="TreeGrafter"/>
</dbReference>
<dbReference type="NCBIfam" id="TIGR01211">
    <property type="entry name" value="ELP3"/>
    <property type="match status" value="1"/>
</dbReference>
<dbReference type="GO" id="GO:0051539">
    <property type="term" value="F:4 iron, 4 sulfur cluster binding"/>
    <property type="evidence" value="ECO:0007669"/>
    <property type="project" value="UniProtKB-KW"/>
</dbReference>
<dbReference type="SFLD" id="SFLDS00029">
    <property type="entry name" value="Radical_SAM"/>
    <property type="match status" value="1"/>
</dbReference>
<dbReference type="GO" id="GO:0033588">
    <property type="term" value="C:elongator holoenzyme complex"/>
    <property type="evidence" value="ECO:0007669"/>
    <property type="project" value="TreeGrafter"/>
</dbReference>
<evidence type="ECO:0000256" key="16">
    <source>
        <dbReference type="PIRSR" id="PIRSR005669-1"/>
    </source>
</evidence>
<dbReference type="GO" id="GO:0000049">
    <property type="term" value="F:tRNA binding"/>
    <property type="evidence" value="ECO:0007669"/>
    <property type="project" value="UniProtKB-KW"/>
</dbReference>
<dbReference type="SFLD" id="SFLDG01086">
    <property type="entry name" value="elongater_protein-like"/>
    <property type="match status" value="1"/>
</dbReference>
<dbReference type="InterPro" id="IPR007197">
    <property type="entry name" value="rSAM"/>
</dbReference>
<dbReference type="SFLD" id="SFLDF00344">
    <property type="entry name" value="ELP3-like"/>
    <property type="match status" value="1"/>
</dbReference>
<feature type="domain" description="Radical SAM core" evidence="18">
    <location>
        <begin position="84"/>
        <end position="374"/>
    </location>
</feature>
<name>A0A834IVX2_RHYFE</name>
<keyword evidence="10" id="KW-0694">RNA-binding</keyword>
<sequence>MGRKKNEFAHLTIEERKVITVAEVVQELIKAHQNKKNINLNSLKHKTSSKYGLESSPRLVDIIAAVPVNYKKVLVPKLLAKPIRTASGIAVVAVMCKPHRCPHINMTGNICVYCPGGPDSDFEYSTQSYTGYEPTSMRAIRARYDPYLQTRHRVEQLKQLGHSVDKVEFIVMGGTFMSLPEDYRDYFIRNLHDALSGHKSASVDEAVMYSERSNTKCIGITIETRPDYCLQRHLSDMLKYGCTRLEIGVQSVYEDVALDTNRGHTVKAVCETFNLAKDAGFKVVAHMMPDLPNVDLERDIEQFIEFFENPDFRADGLKIYPTLVIRGTGLYELWKTGRYKSYPPSVLVDLIAKILGLVPPWTRVYRVQRDIPMPLVSSGVEHGNLRELALERMVDLGLKCRDVRTREVGITEIHEKLRPDDVEPIRRDYAANGGWETFLSYEDPKQDILIGLLRLRKCTKEHTYRPELLGGCSIVRELHVYGSVVPVSGRDDKKFQHQGFGALLMQWAEDIAIQEHRSVKIAVISGVGTRNYYRKLGYQLEGPYMVKSLVPDNYNSAFEVIDGRKLKIDSSSTDSFKLYDKDEDDKWLCEYDKQNCFIAT</sequence>
<keyword evidence="20" id="KW-1185">Reference proteome</keyword>
<keyword evidence="4" id="KW-0004">4Fe-4S</keyword>
<keyword evidence="13 15" id="KW-0012">Acyltransferase</keyword>
<evidence type="ECO:0000256" key="3">
    <source>
        <dbReference type="ARBA" id="ARBA00020266"/>
    </source>
</evidence>
<evidence type="ECO:0000256" key="1">
    <source>
        <dbReference type="ARBA" id="ARBA00005043"/>
    </source>
</evidence>
<dbReference type="Pfam" id="PF04055">
    <property type="entry name" value="Radical_SAM"/>
    <property type="match status" value="1"/>
</dbReference>
<keyword evidence="8 15" id="KW-0819">tRNA processing</keyword>